<keyword evidence="16" id="KW-0675">Receptor</keyword>
<evidence type="ECO:0000313" key="17">
    <source>
        <dbReference type="Proteomes" id="UP001359886"/>
    </source>
</evidence>
<sequence>MNTLQRALLPILFGTLSVPLIANAQDSGFELEEVIVTARKREENLQTTPVAVSAFTEKELEYRQIDSTDRLGDITPNLVFDSVSPSSGSSSAAQIFIRGIGQTDFTPVTDPGVGLYIDGIYMARSVGNVLDFLDIERVEILRGPQGTLFGRNTIGGAVVVHSRRPDADPTASIQVQVGDDSMLYLTGKANMPLSENVFTNVAVSSHDRDGYVTREFDGVDTGDEDSLAGRASLLWTPSDDVQLFVALDATRIRENGAPSVGAGVNDVGAFATFGNGLLESCQAVSINPDFGVAGPPSFPPPGVGVNGAPGCFHPGSFAGPYTTQGTFPVKSDLDIWGVSAELVWDLNDWLTIKSITGYREMEMESSRDGDNTPANIFATEDFYDHQQISQELQFSGTLLDDRMQWLLGLYYFQEDGFNHNPVYLPVGSILSGGLYDNDSQAFFFQSTYDITEQLALTFGIRYTEDTKRFTPDQISLGDSSASGIFEPTWPNFAGFYLPSAGAPIPAGGRLATFDEFKETFDDTNIMLNLAYQWADELMTYVSYSEGFKSGGFDQRFTAFTPEPSSYQPEYADTWEVGLKTDLLDNRIRLNLALFHTSYDDLQIIIRESFNPITFNGGKATIKGGELELTLVPTDRWYITAAVGYLDAGYDELDPSVTAEGNATPVAITNSLVNTPEWSTSLGAAYTFDLGNWGTLTPRLDWSFHDEQYNNAINTPQLFQDDYTLLNAAMTLRTNDGRWESTLAFRNITDEDYVITGNSAFATAASYVSQVYGRPSEWRLSVQYNF</sequence>
<dbReference type="Pfam" id="PF00593">
    <property type="entry name" value="TonB_dep_Rec_b-barrel"/>
    <property type="match status" value="1"/>
</dbReference>
<dbReference type="InterPro" id="IPR036942">
    <property type="entry name" value="Beta-barrel_TonB_sf"/>
</dbReference>
<evidence type="ECO:0000256" key="3">
    <source>
        <dbReference type="ARBA" id="ARBA00022452"/>
    </source>
</evidence>
<keyword evidence="8 12" id="KW-0798">TonB box</keyword>
<keyword evidence="5 11" id="KW-0812">Transmembrane</keyword>
<dbReference type="AlphaFoldDB" id="A0AAW9R527"/>
<evidence type="ECO:0000256" key="10">
    <source>
        <dbReference type="ARBA" id="ARBA00023237"/>
    </source>
</evidence>
<comment type="subcellular location">
    <subcellularLocation>
        <location evidence="1 11">Cell outer membrane</location>
        <topology evidence="1 11">Multi-pass membrane protein</topology>
    </subcellularLocation>
</comment>
<proteinExistence type="inferred from homology"/>
<dbReference type="Pfam" id="PF07715">
    <property type="entry name" value="Plug"/>
    <property type="match status" value="1"/>
</dbReference>
<evidence type="ECO:0000256" key="5">
    <source>
        <dbReference type="ARBA" id="ARBA00022692"/>
    </source>
</evidence>
<dbReference type="PROSITE" id="PS52016">
    <property type="entry name" value="TONB_DEPENDENT_REC_3"/>
    <property type="match status" value="1"/>
</dbReference>
<keyword evidence="17" id="KW-1185">Reference proteome</keyword>
<feature type="chain" id="PRO_5043813199" evidence="13">
    <location>
        <begin position="25"/>
        <end position="785"/>
    </location>
</feature>
<comment type="similarity">
    <text evidence="11 12">Belongs to the TonB-dependent receptor family.</text>
</comment>
<keyword evidence="6" id="KW-0408">Iron</keyword>
<evidence type="ECO:0000256" key="4">
    <source>
        <dbReference type="ARBA" id="ARBA00022496"/>
    </source>
</evidence>
<dbReference type="RefSeq" id="WP_354693746.1">
    <property type="nucleotide sequence ID" value="NZ_JAZHOG010000001.1"/>
</dbReference>
<evidence type="ECO:0000259" key="15">
    <source>
        <dbReference type="Pfam" id="PF07715"/>
    </source>
</evidence>
<keyword evidence="13" id="KW-0732">Signal</keyword>
<keyword evidence="9 11" id="KW-0472">Membrane</keyword>
<evidence type="ECO:0000256" key="1">
    <source>
        <dbReference type="ARBA" id="ARBA00004571"/>
    </source>
</evidence>
<feature type="domain" description="TonB-dependent receptor plug" evidence="15">
    <location>
        <begin position="45"/>
        <end position="157"/>
    </location>
</feature>
<dbReference type="GO" id="GO:0006826">
    <property type="term" value="P:iron ion transport"/>
    <property type="evidence" value="ECO:0007669"/>
    <property type="project" value="UniProtKB-KW"/>
</dbReference>
<feature type="domain" description="TonB-dependent receptor-like beta-barrel" evidence="14">
    <location>
        <begin position="314"/>
        <end position="746"/>
    </location>
</feature>
<evidence type="ECO:0000256" key="2">
    <source>
        <dbReference type="ARBA" id="ARBA00022448"/>
    </source>
</evidence>
<evidence type="ECO:0000256" key="11">
    <source>
        <dbReference type="PROSITE-ProRule" id="PRU01360"/>
    </source>
</evidence>
<dbReference type="PANTHER" id="PTHR32552">
    <property type="entry name" value="FERRICHROME IRON RECEPTOR-RELATED"/>
    <property type="match status" value="1"/>
</dbReference>
<dbReference type="EMBL" id="JAZHOG010000001">
    <property type="protein sequence ID" value="MEJ8566427.1"/>
    <property type="molecule type" value="Genomic_DNA"/>
</dbReference>
<accession>A0AAW9R527</accession>
<evidence type="ECO:0000256" key="13">
    <source>
        <dbReference type="SAM" id="SignalP"/>
    </source>
</evidence>
<comment type="caution">
    <text evidence="16">The sequence shown here is derived from an EMBL/GenBank/DDBJ whole genome shotgun (WGS) entry which is preliminary data.</text>
</comment>
<keyword evidence="4" id="KW-0410">Iron transport</keyword>
<evidence type="ECO:0000256" key="6">
    <source>
        <dbReference type="ARBA" id="ARBA00023004"/>
    </source>
</evidence>
<name>A0AAW9R527_9GAMM</name>
<dbReference type="Gene3D" id="2.40.170.20">
    <property type="entry name" value="TonB-dependent receptor, beta-barrel domain"/>
    <property type="match status" value="2"/>
</dbReference>
<evidence type="ECO:0000259" key="14">
    <source>
        <dbReference type="Pfam" id="PF00593"/>
    </source>
</evidence>
<evidence type="ECO:0000256" key="8">
    <source>
        <dbReference type="ARBA" id="ARBA00023077"/>
    </source>
</evidence>
<dbReference type="InterPro" id="IPR039426">
    <property type="entry name" value="TonB-dep_rcpt-like"/>
</dbReference>
<keyword evidence="10 11" id="KW-0998">Cell outer membrane</keyword>
<evidence type="ECO:0000256" key="7">
    <source>
        <dbReference type="ARBA" id="ARBA00023065"/>
    </source>
</evidence>
<feature type="signal peptide" evidence="13">
    <location>
        <begin position="1"/>
        <end position="24"/>
    </location>
</feature>
<keyword evidence="2 11" id="KW-0813">Transport</keyword>
<keyword evidence="3 11" id="KW-1134">Transmembrane beta strand</keyword>
<dbReference type="InterPro" id="IPR000531">
    <property type="entry name" value="Beta-barrel_TonB"/>
</dbReference>
<evidence type="ECO:0000256" key="9">
    <source>
        <dbReference type="ARBA" id="ARBA00023136"/>
    </source>
</evidence>
<dbReference type="InterPro" id="IPR012910">
    <property type="entry name" value="Plug_dom"/>
</dbReference>
<gene>
    <name evidence="16" type="ORF">V3330_02210</name>
</gene>
<dbReference type="GO" id="GO:0009279">
    <property type="term" value="C:cell outer membrane"/>
    <property type="evidence" value="ECO:0007669"/>
    <property type="project" value="UniProtKB-SubCell"/>
</dbReference>
<evidence type="ECO:0000313" key="16">
    <source>
        <dbReference type="EMBL" id="MEJ8566427.1"/>
    </source>
</evidence>
<protein>
    <submittedName>
        <fullName evidence="16">TonB-dependent receptor</fullName>
    </submittedName>
</protein>
<reference evidence="16 17" key="1">
    <citation type="submission" date="2024-02" db="EMBL/GenBank/DDBJ databases">
        <title>A novel Wenzhouxiangellaceae bacterium, isolated from coastal sediments.</title>
        <authorList>
            <person name="Du Z.-J."/>
            <person name="Ye Y.-Q."/>
            <person name="Zhang X.-Y."/>
        </authorList>
    </citation>
    <scope>NUCLEOTIDE SEQUENCE [LARGE SCALE GENOMIC DNA]</scope>
    <source>
        <strain evidence="16 17">CH-27</strain>
    </source>
</reference>
<dbReference type="Proteomes" id="UP001359886">
    <property type="component" value="Unassembled WGS sequence"/>
</dbReference>
<dbReference type="PANTHER" id="PTHR32552:SF81">
    <property type="entry name" value="TONB-DEPENDENT OUTER MEMBRANE RECEPTOR"/>
    <property type="match status" value="1"/>
</dbReference>
<evidence type="ECO:0000256" key="12">
    <source>
        <dbReference type="RuleBase" id="RU003357"/>
    </source>
</evidence>
<keyword evidence="7" id="KW-0406">Ion transport</keyword>
<organism evidence="16 17">
    <name type="scientific">Elongatibacter sediminis</name>
    <dbReference type="NCBI Taxonomy" id="3119006"/>
    <lineage>
        <taxon>Bacteria</taxon>
        <taxon>Pseudomonadati</taxon>
        <taxon>Pseudomonadota</taxon>
        <taxon>Gammaproteobacteria</taxon>
        <taxon>Chromatiales</taxon>
        <taxon>Wenzhouxiangellaceae</taxon>
        <taxon>Elongatibacter</taxon>
    </lineage>
</organism>
<dbReference type="SUPFAM" id="SSF56935">
    <property type="entry name" value="Porins"/>
    <property type="match status" value="1"/>
</dbReference>